<dbReference type="Gene3D" id="1.10.3720.10">
    <property type="entry name" value="MetI-like"/>
    <property type="match status" value="1"/>
</dbReference>
<proteinExistence type="inferred from homology"/>
<feature type="transmembrane region" description="Helical" evidence="7">
    <location>
        <begin position="77"/>
        <end position="99"/>
    </location>
</feature>
<evidence type="ECO:0000256" key="1">
    <source>
        <dbReference type="ARBA" id="ARBA00004651"/>
    </source>
</evidence>
<comment type="subcellular location">
    <subcellularLocation>
        <location evidence="1 7">Cell membrane</location>
        <topology evidence="1 7">Multi-pass membrane protein</topology>
    </subcellularLocation>
</comment>
<organism evidence="9 10">
    <name type="scientific">Bariatricus massiliensis</name>
    <dbReference type="NCBI Taxonomy" id="1745713"/>
    <lineage>
        <taxon>Bacteria</taxon>
        <taxon>Bacillati</taxon>
        <taxon>Bacillota</taxon>
        <taxon>Clostridia</taxon>
        <taxon>Lachnospirales</taxon>
        <taxon>Lachnospiraceae</taxon>
        <taxon>Bariatricus</taxon>
    </lineage>
</organism>
<dbReference type="InterPro" id="IPR000515">
    <property type="entry name" value="MetI-like"/>
</dbReference>
<feature type="transmembrane region" description="Helical" evidence="7">
    <location>
        <begin position="216"/>
        <end position="237"/>
    </location>
</feature>
<keyword evidence="2 7" id="KW-0813">Transport</keyword>
<evidence type="ECO:0000259" key="8">
    <source>
        <dbReference type="PROSITE" id="PS50928"/>
    </source>
</evidence>
<dbReference type="Pfam" id="PF00528">
    <property type="entry name" value="BPD_transp_1"/>
    <property type="match status" value="1"/>
</dbReference>
<dbReference type="InterPro" id="IPR035906">
    <property type="entry name" value="MetI-like_sf"/>
</dbReference>
<feature type="transmembrane region" description="Helical" evidence="7">
    <location>
        <begin position="159"/>
        <end position="182"/>
    </location>
</feature>
<sequence>MSKPKVNGKKDHSTKVLLPAVIFVAAVTQIPFVVTIIFSFLKWNVKRPDLGIKFNGVKNFVDVLTSKNFYIVLKNTLIIIVVCLVLCTVLAILLGVLFNRKFPGGYFFRTLLVMPYFVMDSVVGIVWKTLLLNPSMGLNYYICKFFGIQPIDFFGRHSLATVIILIIWQWTPFFFLIIMAGLQNIPDDVIESAKIDGANGFRRLVSIDIPIIKNHIITAMTLGLINILKVFGLVYVTTQGGPGVSSANLPYLTYRTIFYDWSVGKAAAIAVVTVAITLFLTQKFFKATNKSE</sequence>
<dbReference type="EMBL" id="JAJCIS010000004">
    <property type="protein sequence ID" value="MCB7387336.1"/>
    <property type="molecule type" value="Genomic_DNA"/>
</dbReference>
<dbReference type="PROSITE" id="PS50928">
    <property type="entry name" value="ABC_TM1"/>
    <property type="match status" value="1"/>
</dbReference>
<evidence type="ECO:0000256" key="4">
    <source>
        <dbReference type="ARBA" id="ARBA00022692"/>
    </source>
</evidence>
<keyword evidence="3" id="KW-1003">Cell membrane</keyword>
<evidence type="ECO:0000256" key="3">
    <source>
        <dbReference type="ARBA" id="ARBA00022475"/>
    </source>
</evidence>
<keyword evidence="4 7" id="KW-0812">Transmembrane</keyword>
<evidence type="ECO:0000256" key="6">
    <source>
        <dbReference type="ARBA" id="ARBA00023136"/>
    </source>
</evidence>
<dbReference type="PANTHER" id="PTHR43005">
    <property type="entry name" value="BLR7065 PROTEIN"/>
    <property type="match status" value="1"/>
</dbReference>
<protein>
    <submittedName>
        <fullName evidence="9">Sugar ABC transporter permease</fullName>
    </submittedName>
</protein>
<feature type="domain" description="ABC transmembrane type-1" evidence="8">
    <location>
        <begin position="73"/>
        <end position="282"/>
    </location>
</feature>
<gene>
    <name evidence="9" type="ORF">LIZ65_08540</name>
</gene>
<accession>A0ABS8DG00</accession>
<keyword evidence="10" id="KW-1185">Reference proteome</keyword>
<evidence type="ECO:0000313" key="10">
    <source>
        <dbReference type="Proteomes" id="UP001299546"/>
    </source>
</evidence>
<name>A0ABS8DG00_9FIRM</name>
<comment type="caution">
    <text evidence="9">The sequence shown here is derived from an EMBL/GenBank/DDBJ whole genome shotgun (WGS) entry which is preliminary data.</text>
</comment>
<dbReference type="CDD" id="cd06261">
    <property type="entry name" value="TM_PBP2"/>
    <property type="match status" value="1"/>
</dbReference>
<evidence type="ECO:0000256" key="5">
    <source>
        <dbReference type="ARBA" id="ARBA00022989"/>
    </source>
</evidence>
<comment type="similarity">
    <text evidence="7">Belongs to the binding-protein-dependent transport system permease family.</text>
</comment>
<dbReference type="RefSeq" id="WP_066737797.1">
    <property type="nucleotide sequence ID" value="NZ_JAJCIQ010000005.1"/>
</dbReference>
<keyword evidence="6 7" id="KW-0472">Membrane</keyword>
<feature type="transmembrane region" description="Helical" evidence="7">
    <location>
        <begin position="16"/>
        <end position="41"/>
    </location>
</feature>
<dbReference type="Proteomes" id="UP001299546">
    <property type="component" value="Unassembled WGS sequence"/>
</dbReference>
<reference evidence="9 10" key="1">
    <citation type="submission" date="2021-10" db="EMBL/GenBank/DDBJ databases">
        <title>Collection of gut derived symbiotic bacterial strains cultured from healthy donors.</title>
        <authorList>
            <person name="Lin H."/>
            <person name="Littmann E."/>
            <person name="Kohout C."/>
            <person name="Pamer E.G."/>
        </authorList>
    </citation>
    <scope>NUCLEOTIDE SEQUENCE [LARGE SCALE GENOMIC DNA]</scope>
    <source>
        <strain evidence="9 10">DFI.1.165</strain>
    </source>
</reference>
<feature type="transmembrane region" description="Helical" evidence="7">
    <location>
        <begin position="257"/>
        <end position="280"/>
    </location>
</feature>
<feature type="transmembrane region" description="Helical" evidence="7">
    <location>
        <begin position="106"/>
        <end position="127"/>
    </location>
</feature>
<evidence type="ECO:0000256" key="2">
    <source>
        <dbReference type="ARBA" id="ARBA00022448"/>
    </source>
</evidence>
<evidence type="ECO:0000313" key="9">
    <source>
        <dbReference type="EMBL" id="MCB7387336.1"/>
    </source>
</evidence>
<dbReference type="PANTHER" id="PTHR43005:SF1">
    <property type="entry name" value="SPERMIDINE_PUTRESCINE TRANSPORT SYSTEM PERMEASE PROTEIN"/>
    <property type="match status" value="1"/>
</dbReference>
<keyword evidence="5 7" id="KW-1133">Transmembrane helix</keyword>
<evidence type="ECO:0000256" key="7">
    <source>
        <dbReference type="RuleBase" id="RU363032"/>
    </source>
</evidence>
<dbReference type="SUPFAM" id="SSF161098">
    <property type="entry name" value="MetI-like"/>
    <property type="match status" value="1"/>
</dbReference>